<reference evidence="10" key="1">
    <citation type="journal article" date="2019" name="Int. J. Syst. Evol. Microbiol.">
        <title>The Global Catalogue of Microorganisms (GCM) 10K type strain sequencing project: providing services to taxonomists for standard genome sequencing and annotation.</title>
        <authorList>
            <consortium name="The Broad Institute Genomics Platform"/>
            <consortium name="The Broad Institute Genome Sequencing Center for Infectious Disease"/>
            <person name="Wu L."/>
            <person name="Ma J."/>
        </authorList>
    </citation>
    <scope>NUCLEOTIDE SEQUENCE [LARGE SCALE GENOMIC DNA]</scope>
    <source>
        <strain evidence="10">CGMCC 4.7132</strain>
    </source>
</reference>
<comment type="caution">
    <text evidence="9">The sequence shown here is derived from an EMBL/GenBank/DDBJ whole genome shotgun (WGS) entry which is preliminary data.</text>
</comment>
<evidence type="ECO:0000256" key="3">
    <source>
        <dbReference type="ARBA" id="ARBA00022748"/>
    </source>
</evidence>
<dbReference type="Proteomes" id="UP001596004">
    <property type="component" value="Unassembled WGS sequence"/>
</dbReference>
<evidence type="ECO:0000256" key="1">
    <source>
        <dbReference type="ARBA" id="ARBA00004141"/>
    </source>
</evidence>
<evidence type="ECO:0000313" key="10">
    <source>
        <dbReference type="Proteomes" id="UP001596004"/>
    </source>
</evidence>
<dbReference type="InterPro" id="IPR007816">
    <property type="entry name" value="ResB-like_domain"/>
</dbReference>
<dbReference type="InterPro" id="IPR023494">
    <property type="entry name" value="Cyt_c_bgen_Ccs1/CcsB/ResB"/>
</dbReference>
<name>A0ABV9CA40_9ACTN</name>
<evidence type="ECO:0000259" key="8">
    <source>
        <dbReference type="Pfam" id="PF05140"/>
    </source>
</evidence>
<proteinExistence type="predicted"/>
<feature type="transmembrane region" description="Helical" evidence="7">
    <location>
        <begin position="36"/>
        <end position="53"/>
    </location>
</feature>
<protein>
    <submittedName>
        <fullName evidence="9">Cytochrome c biogenesis protein ResB</fullName>
    </submittedName>
</protein>
<feature type="transmembrane region" description="Helical" evidence="7">
    <location>
        <begin position="178"/>
        <end position="199"/>
    </location>
</feature>
<dbReference type="RefSeq" id="WP_380836800.1">
    <property type="nucleotide sequence ID" value="NZ_JBHSFP010000002.1"/>
</dbReference>
<comment type="subcellular location">
    <subcellularLocation>
        <location evidence="1">Membrane</location>
        <topology evidence="1">Multi-pass membrane protein</topology>
    </subcellularLocation>
</comment>
<feature type="region of interest" description="Disordered" evidence="6">
    <location>
        <begin position="515"/>
        <end position="563"/>
    </location>
</feature>
<keyword evidence="4 7" id="KW-1133">Transmembrane helix</keyword>
<evidence type="ECO:0000313" key="9">
    <source>
        <dbReference type="EMBL" id="MFC4529843.1"/>
    </source>
</evidence>
<keyword evidence="3" id="KW-0201">Cytochrome c-type biogenesis</keyword>
<organism evidence="9 10">
    <name type="scientific">Sphaerisporangium dianthi</name>
    <dbReference type="NCBI Taxonomy" id="1436120"/>
    <lineage>
        <taxon>Bacteria</taxon>
        <taxon>Bacillati</taxon>
        <taxon>Actinomycetota</taxon>
        <taxon>Actinomycetes</taxon>
        <taxon>Streptosporangiales</taxon>
        <taxon>Streptosporangiaceae</taxon>
        <taxon>Sphaerisporangium</taxon>
    </lineage>
</organism>
<evidence type="ECO:0000256" key="6">
    <source>
        <dbReference type="SAM" id="MobiDB-lite"/>
    </source>
</evidence>
<dbReference type="EMBL" id="JBHSFP010000002">
    <property type="protein sequence ID" value="MFC4529843.1"/>
    <property type="molecule type" value="Genomic_DNA"/>
</dbReference>
<evidence type="ECO:0000256" key="7">
    <source>
        <dbReference type="SAM" id="Phobius"/>
    </source>
</evidence>
<keyword evidence="10" id="KW-1185">Reference proteome</keyword>
<accession>A0ABV9CA40</accession>
<sequence>MTTTEPITTEPSRPAGHGAAGWLRWAWRLLTSMRTALILLFLFALASVPGSIYPQRSISPDKVAQYFKDSPGAAAWLDRLWLFDVFTSPWFAATYLLLFISLAGCVIPRAASHLRELRRKPPAVPRNLARLPQHASFESGGLTVASAAGALRARRFRTVTGPGWVAAEKGYLRETGNLLFHVALLALLLAVGAGGLYGYRGNVLLVEGNGFANTVAAYDRYIPGQRVSADSLEPFSFTLNDFQATYVGSGERRGQPLDFSARLSVSDRPGAADRPYDLKVNEPLDVNGTQTYLLGHGYAPVFKVLDGKGQVAFEGPVPCLTADQTTYTSECVIKVPDARPQQLGFLVRFLPTTVPAQDGSYVSIFPGAANPTAQVFAFSGDLGMSSGRPQSVYQLDTKNLKPLVMGLKTKPLAVGETLALPGGAGSIQLGGVREWISLQIAYDPGRFPALLAAGLAVLGLVLSLTVRRRRVWVRVAEAAGGARTVEVGGLTRTEGGDAGFAEEFAQIVAALRGTQADQDHGPPHGPGEGPDASPQGSEGGRAAPSQAVEAGQAASPQGVKDAH</sequence>
<dbReference type="Pfam" id="PF05140">
    <property type="entry name" value="ResB"/>
    <property type="match status" value="1"/>
</dbReference>
<dbReference type="PANTHER" id="PTHR31566">
    <property type="entry name" value="CYTOCHROME C BIOGENESIS PROTEIN CCS1, CHLOROPLASTIC"/>
    <property type="match status" value="1"/>
</dbReference>
<keyword evidence="5 7" id="KW-0472">Membrane</keyword>
<gene>
    <name evidence="9" type="ORF">ACFO60_03620</name>
</gene>
<evidence type="ECO:0000256" key="5">
    <source>
        <dbReference type="ARBA" id="ARBA00023136"/>
    </source>
</evidence>
<dbReference type="PANTHER" id="PTHR31566:SF0">
    <property type="entry name" value="CYTOCHROME C BIOGENESIS PROTEIN CCS1, CHLOROPLASTIC"/>
    <property type="match status" value="1"/>
</dbReference>
<feature type="transmembrane region" description="Helical" evidence="7">
    <location>
        <begin position="447"/>
        <end position="466"/>
    </location>
</feature>
<feature type="domain" description="ResB-like" evidence="8">
    <location>
        <begin position="33"/>
        <end position="504"/>
    </location>
</feature>
<evidence type="ECO:0000256" key="2">
    <source>
        <dbReference type="ARBA" id="ARBA00022692"/>
    </source>
</evidence>
<feature type="transmembrane region" description="Helical" evidence="7">
    <location>
        <begin position="90"/>
        <end position="111"/>
    </location>
</feature>
<keyword evidence="2 7" id="KW-0812">Transmembrane</keyword>
<evidence type="ECO:0000256" key="4">
    <source>
        <dbReference type="ARBA" id="ARBA00022989"/>
    </source>
</evidence>